<evidence type="ECO:0000313" key="6">
    <source>
        <dbReference type="EMBL" id="KYG66038.1"/>
    </source>
</evidence>
<accession>A0A150WNR2</accession>
<keyword evidence="7" id="KW-1185">Reference proteome</keyword>
<evidence type="ECO:0000256" key="1">
    <source>
        <dbReference type="ARBA" id="ARBA00022679"/>
    </source>
</evidence>
<keyword evidence="2" id="KW-0547">Nucleotide-binding</keyword>
<dbReference type="InterPro" id="IPR017438">
    <property type="entry name" value="ATP-NAD_kinase_N"/>
</dbReference>
<reference evidence="6 7" key="1">
    <citation type="submission" date="2016-03" db="EMBL/GenBank/DDBJ databases">
        <authorList>
            <person name="Ploux O."/>
        </authorList>
    </citation>
    <scope>NUCLEOTIDE SEQUENCE [LARGE SCALE GENOMIC DNA]</scope>
    <source>
        <strain evidence="6 7">R0</strain>
    </source>
</reference>
<dbReference type="PANTHER" id="PTHR12358">
    <property type="entry name" value="SPHINGOSINE KINASE"/>
    <property type="match status" value="1"/>
</dbReference>
<evidence type="ECO:0000256" key="3">
    <source>
        <dbReference type="ARBA" id="ARBA00022777"/>
    </source>
</evidence>
<dbReference type="SUPFAM" id="SSF111331">
    <property type="entry name" value="NAD kinase/diacylglycerol kinase-like"/>
    <property type="match status" value="1"/>
</dbReference>
<gene>
    <name evidence="6" type="ORF">AZI86_02935</name>
</gene>
<dbReference type="AlphaFoldDB" id="A0A150WNR2"/>
<sequence>MRVSVLINSKAGSVNADLIEAKVRDSLFRCDLRFCRPTSLGEMDDFLHEELNQKTDYLIVCGGDGTINVVLQSMMKYKDTHVLPPLALVRSGTANDLAHAIGVSTRVDYAVRNIFEGVEKKIDVIEISSGEEKAYMLTNGGLGMPAKAAELANRFRGHLQALASTPSTRKAFQFIAEKSYHAVKKMGPAVYSMMSAEAIRTWNPEGWGLEVSIPGKRSFQTSSPIVLVNNQKTIGKGFFPAPFTSNSDGTVNLLLSETKTIPQHTMAALQIRRGTTEKSPIFKSFELKEFSLKSQNPERTLTFFGDGEILLKDVQEIKIRCIHHGLPVMVRP</sequence>
<organism evidence="6 7">
    <name type="scientific">Bdellovibrio bacteriovorus</name>
    <dbReference type="NCBI Taxonomy" id="959"/>
    <lineage>
        <taxon>Bacteria</taxon>
        <taxon>Pseudomonadati</taxon>
        <taxon>Bdellovibrionota</taxon>
        <taxon>Bdellovibrionia</taxon>
        <taxon>Bdellovibrionales</taxon>
        <taxon>Pseudobdellovibrionaceae</taxon>
        <taxon>Bdellovibrio</taxon>
    </lineage>
</organism>
<dbReference type="OrthoDB" id="5289989at2"/>
<dbReference type="Proteomes" id="UP000075320">
    <property type="component" value="Unassembled WGS sequence"/>
</dbReference>
<dbReference type="InterPro" id="IPR016064">
    <property type="entry name" value="NAD/diacylglycerol_kinase_sf"/>
</dbReference>
<dbReference type="GO" id="GO:0005524">
    <property type="term" value="F:ATP binding"/>
    <property type="evidence" value="ECO:0007669"/>
    <property type="project" value="UniProtKB-KW"/>
</dbReference>
<dbReference type="EMBL" id="LUKE01000001">
    <property type="protein sequence ID" value="KYG66038.1"/>
    <property type="molecule type" value="Genomic_DNA"/>
</dbReference>
<proteinExistence type="predicted"/>
<keyword evidence="4" id="KW-0067">ATP-binding</keyword>
<evidence type="ECO:0000313" key="7">
    <source>
        <dbReference type="Proteomes" id="UP000075320"/>
    </source>
</evidence>
<dbReference type="GO" id="GO:0016301">
    <property type="term" value="F:kinase activity"/>
    <property type="evidence" value="ECO:0007669"/>
    <property type="project" value="UniProtKB-KW"/>
</dbReference>
<protein>
    <submittedName>
        <fullName evidence="6">Kinase</fullName>
    </submittedName>
</protein>
<feature type="domain" description="DAGKc" evidence="5">
    <location>
        <begin position="1"/>
        <end position="131"/>
    </location>
</feature>
<keyword evidence="3 6" id="KW-0418">Kinase</keyword>
<dbReference type="InterPro" id="IPR001206">
    <property type="entry name" value="Diacylglycerol_kinase_cat_dom"/>
</dbReference>
<comment type="caution">
    <text evidence="6">The sequence shown here is derived from an EMBL/GenBank/DDBJ whole genome shotgun (WGS) entry which is preliminary data.</text>
</comment>
<dbReference type="Pfam" id="PF00781">
    <property type="entry name" value="DAGK_cat"/>
    <property type="match status" value="1"/>
</dbReference>
<dbReference type="InterPro" id="IPR050187">
    <property type="entry name" value="Lipid_Phosphate_FormReg"/>
</dbReference>
<dbReference type="PANTHER" id="PTHR12358:SF54">
    <property type="entry name" value="SPHINGOSINE KINASE RELATED PROTEIN"/>
    <property type="match status" value="1"/>
</dbReference>
<evidence type="ECO:0000259" key="5">
    <source>
        <dbReference type="PROSITE" id="PS50146"/>
    </source>
</evidence>
<evidence type="ECO:0000256" key="4">
    <source>
        <dbReference type="ARBA" id="ARBA00022840"/>
    </source>
</evidence>
<dbReference type="Gene3D" id="3.40.50.10330">
    <property type="entry name" value="Probable inorganic polyphosphate/atp-NAD kinase, domain 1"/>
    <property type="match status" value="1"/>
</dbReference>
<dbReference type="RefSeq" id="WP_061833604.1">
    <property type="nucleotide sequence ID" value="NZ_LUKE01000001.1"/>
</dbReference>
<dbReference type="SMART" id="SM00046">
    <property type="entry name" value="DAGKc"/>
    <property type="match status" value="1"/>
</dbReference>
<keyword evidence="1" id="KW-0808">Transferase</keyword>
<evidence type="ECO:0000256" key="2">
    <source>
        <dbReference type="ARBA" id="ARBA00022741"/>
    </source>
</evidence>
<dbReference type="Gene3D" id="2.60.200.40">
    <property type="match status" value="1"/>
</dbReference>
<dbReference type="Pfam" id="PF19279">
    <property type="entry name" value="YegS_C"/>
    <property type="match status" value="1"/>
</dbReference>
<name>A0A150WNR2_BDEBC</name>
<dbReference type="PROSITE" id="PS50146">
    <property type="entry name" value="DAGK"/>
    <property type="match status" value="1"/>
</dbReference>
<dbReference type="InterPro" id="IPR045540">
    <property type="entry name" value="YegS/DAGK_C"/>
</dbReference>